<evidence type="ECO:0000313" key="2">
    <source>
        <dbReference type="EMBL" id="QPH53447.1"/>
    </source>
</evidence>
<protein>
    <submittedName>
        <fullName evidence="2">Uncharacterized protein</fullName>
    </submittedName>
</protein>
<keyword evidence="3" id="KW-1185">Reference proteome</keyword>
<dbReference type="EMBL" id="CP064942">
    <property type="protein sequence ID" value="QPH53447.1"/>
    <property type="molecule type" value="Genomic_DNA"/>
</dbReference>
<name>A0A7S9LQI0_9RHOB</name>
<evidence type="ECO:0000313" key="3">
    <source>
        <dbReference type="Proteomes" id="UP000594800"/>
    </source>
</evidence>
<proteinExistence type="predicted"/>
<sequence>MSERDATYEDVLFDIDRAQTSPLSSSAEAKARSARLRRDAEMLRERAQAALARAQERTIR</sequence>
<reference evidence="2 3" key="1">
    <citation type="submission" date="2020-11" db="EMBL/GenBank/DDBJ databases">
        <title>Description of Pontivivens ytuae sp. nov. isolated from deep sea sediment of Mariana Trench.</title>
        <authorList>
            <person name="Wang Z."/>
            <person name="Sun Q.-L."/>
            <person name="Xu X.-D."/>
            <person name="Tang Y.-Z."/>
            <person name="Zhang J."/>
        </authorList>
    </citation>
    <scope>NUCLEOTIDE SEQUENCE [LARGE SCALE GENOMIC DNA]</scope>
    <source>
        <strain evidence="2 3">MT2928</strain>
    </source>
</reference>
<accession>A0A7S9LQI0</accession>
<dbReference type="KEGG" id="poz:I0K15_16910"/>
<dbReference type="AlphaFoldDB" id="A0A7S9LQI0"/>
<keyword evidence="1" id="KW-0175">Coiled coil</keyword>
<feature type="coiled-coil region" evidence="1">
    <location>
        <begin position="26"/>
        <end position="57"/>
    </location>
</feature>
<dbReference type="RefSeq" id="WP_196102656.1">
    <property type="nucleotide sequence ID" value="NZ_CP064942.1"/>
</dbReference>
<organism evidence="2 3">
    <name type="scientific">Pontivivens ytuae</name>
    <dbReference type="NCBI Taxonomy" id="2789856"/>
    <lineage>
        <taxon>Bacteria</taxon>
        <taxon>Pseudomonadati</taxon>
        <taxon>Pseudomonadota</taxon>
        <taxon>Alphaproteobacteria</taxon>
        <taxon>Rhodobacterales</taxon>
        <taxon>Paracoccaceae</taxon>
        <taxon>Pontivivens</taxon>
    </lineage>
</organism>
<evidence type="ECO:0000256" key="1">
    <source>
        <dbReference type="SAM" id="Coils"/>
    </source>
</evidence>
<gene>
    <name evidence="2" type="ORF">I0K15_16910</name>
</gene>
<dbReference type="Proteomes" id="UP000594800">
    <property type="component" value="Chromosome"/>
</dbReference>